<organism evidence="1 2">
    <name type="scientific">Glarea lozoyensis (strain ATCC 74030 / MF5533)</name>
    <dbReference type="NCBI Taxonomy" id="1104152"/>
    <lineage>
        <taxon>Eukaryota</taxon>
        <taxon>Fungi</taxon>
        <taxon>Dikarya</taxon>
        <taxon>Ascomycota</taxon>
        <taxon>Pezizomycotina</taxon>
        <taxon>Leotiomycetes</taxon>
        <taxon>Helotiales</taxon>
        <taxon>Helotiaceae</taxon>
        <taxon>Glarea</taxon>
    </lineage>
</organism>
<evidence type="ECO:0000313" key="1">
    <source>
        <dbReference type="EMBL" id="EHK98382.1"/>
    </source>
</evidence>
<dbReference type="EMBL" id="AGUE01000155">
    <property type="protein sequence ID" value="EHK98382.1"/>
    <property type="molecule type" value="Genomic_DNA"/>
</dbReference>
<reference evidence="1 2" key="1">
    <citation type="journal article" date="2012" name="Eukaryot. Cell">
        <title>Genome sequence of the fungus Glarea lozoyensis: the first genome sequence of a species from the Helotiaceae family.</title>
        <authorList>
            <person name="Youssar L."/>
            <person name="Gruening B.A."/>
            <person name="Erxleben A."/>
            <person name="Guenther S."/>
            <person name="Huettel W."/>
        </authorList>
    </citation>
    <scope>NUCLEOTIDE SEQUENCE [LARGE SCALE GENOMIC DNA]</scope>
    <source>
        <strain evidence="2">ATCC 74030 / MF5533</strain>
    </source>
</reference>
<dbReference type="HOGENOM" id="CLU_1686775_0_0_1"/>
<sequence>MAHDPASRVLEEYYDDSTLQLGVSAIALGETAVNLVDQSYTLNALETEKLLTQAVQDDPDFQTAATARDIKRCAKSTRFPARAALRDHCREEHQKNVTVSELRGRVAQLKTSGKVFQELQEKICLNTEAVDETVDVEQPDLDVGKVLGLQFTDEVD</sequence>
<evidence type="ECO:0000313" key="2">
    <source>
        <dbReference type="Proteomes" id="UP000005446"/>
    </source>
</evidence>
<name>H0ESY4_GLAL7</name>
<dbReference type="Proteomes" id="UP000005446">
    <property type="component" value="Unassembled WGS sequence"/>
</dbReference>
<dbReference type="InParanoid" id="H0ESY4"/>
<keyword evidence="2" id="KW-1185">Reference proteome</keyword>
<accession>H0ESY4</accession>
<dbReference type="OrthoDB" id="3847937at2759"/>
<proteinExistence type="predicted"/>
<dbReference type="AlphaFoldDB" id="H0ESY4"/>
<protein>
    <submittedName>
        <fullName evidence="1">Uncharacterized protein</fullName>
    </submittedName>
</protein>
<gene>
    <name evidence="1" type="ORF">M7I_5859</name>
</gene>
<comment type="caution">
    <text evidence="1">The sequence shown here is derived from an EMBL/GenBank/DDBJ whole genome shotgun (WGS) entry which is preliminary data.</text>
</comment>